<dbReference type="Pfam" id="PF13410">
    <property type="entry name" value="GST_C_2"/>
    <property type="match status" value="1"/>
</dbReference>
<gene>
    <name evidence="1" type="ORF">GGE46_002230</name>
    <name evidence="2" type="ORF">GGE57_001859</name>
</gene>
<evidence type="ECO:0000313" key="3">
    <source>
        <dbReference type="Proteomes" id="UP000523431"/>
    </source>
</evidence>
<organism evidence="2 3">
    <name type="scientific">Rhizobium etli</name>
    <dbReference type="NCBI Taxonomy" id="29449"/>
    <lineage>
        <taxon>Bacteria</taxon>
        <taxon>Pseudomonadati</taxon>
        <taxon>Pseudomonadota</taxon>
        <taxon>Alphaproteobacteria</taxon>
        <taxon>Hyphomicrobiales</taxon>
        <taxon>Rhizobiaceae</taxon>
        <taxon>Rhizobium/Agrobacterium group</taxon>
        <taxon>Rhizobium</taxon>
    </lineage>
</organism>
<sequence length="97" mass="11062">MQVEGRAFLFADHRTESEIRLSVTLVRFEAAYHGIFKCNLRRLSDYANLRAFCRRMFDGPGIAETVNLDHIKRGDYSVESLNPTKIVPAGPDLSEIF</sequence>
<reference evidence="3 4" key="1">
    <citation type="submission" date="2020-08" db="EMBL/GenBank/DDBJ databases">
        <title>Genomic Encyclopedia of Type Strains, Phase IV (KMG-V): Genome sequencing to study the core and pangenomes of soil and plant-associated prokaryotes.</title>
        <authorList>
            <person name="Whitman W."/>
        </authorList>
    </citation>
    <scope>NUCLEOTIDE SEQUENCE [LARGE SCALE GENOMIC DNA]</scope>
    <source>
        <strain evidence="1 4">SEMIA 471</strain>
        <strain evidence="2 3">SEMIA 489</strain>
    </source>
</reference>
<comment type="caution">
    <text evidence="2">The sequence shown here is derived from an EMBL/GenBank/DDBJ whole genome shotgun (WGS) entry which is preliminary data.</text>
</comment>
<proteinExistence type="predicted"/>
<dbReference type="AlphaFoldDB" id="A0A7W6ZFR8"/>
<dbReference type="Gene3D" id="1.20.1050.10">
    <property type="match status" value="1"/>
</dbReference>
<dbReference type="InterPro" id="IPR036282">
    <property type="entry name" value="Glutathione-S-Trfase_C_sf"/>
</dbReference>
<dbReference type="SUPFAM" id="SSF47616">
    <property type="entry name" value="GST C-terminal domain-like"/>
    <property type="match status" value="1"/>
</dbReference>
<evidence type="ECO:0000313" key="1">
    <source>
        <dbReference type="EMBL" id="MBB4479655.1"/>
    </source>
</evidence>
<dbReference type="EMBL" id="JACIHU010000003">
    <property type="protein sequence ID" value="MBB4479655.1"/>
    <property type="molecule type" value="Genomic_DNA"/>
</dbReference>
<dbReference type="EMBL" id="JACIID010000003">
    <property type="protein sequence ID" value="MBB4535116.1"/>
    <property type="molecule type" value="Genomic_DNA"/>
</dbReference>
<name>A0A7W6ZFR8_RHIET</name>
<dbReference type="GO" id="GO:0004364">
    <property type="term" value="F:glutathione transferase activity"/>
    <property type="evidence" value="ECO:0007669"/>
    <property type="project" value="InterPro"/>
</dbReference>
<protein>
    <submittedName>
        <fullName evidence="2">Glutathionyl-hydroquinone reductase</fullName>
    </submittedName>
</protein>
<dbReference type="InterPro" id="IPR016639">
    <property type="entry name" value="GST_Omega/GSH"/>
</dbReference>
<dbReference type="GO" id="GO:0005737">
    <property type="term" value="C:cytoplasm"/>
    <property type="evidence" value="ECO:0007669"/>
    <property type="project" value="TreeGrafter"/>
</dbReference>
<evidence type="ECO:0000313" key="2">
    <source>
        <dbReference type="EMBL" id="MBB4535116.1"/>
    </source>
</evidence>
<dbReference type="Proteomes" id="UP000557344">
    <property type="component" value="Unassembled WGS sequence"/>
</dbReference>
<dbReference type="PANTHER" id="PTHR32419">
    <property type="entry name" value="GLUTATHIONYL-HYDROQUINONE REDUCTASE"/>
    <property type="match status" value="1"/>
</dbReference>
<dbReference type="PANTHER" id="PTHR32419:SF6">
    <property type="entry name" value="GLUTATHIONE S-TRANSFERASE OMEGA-LIKE 1-RELATED"/>
    <property type="match status" value="1"/>
</dbReference>
<accession>A0A7W6ZFR8</accession>
<evidence type="ECO:0000313" key="4">
    <source>
        <dbReference type="Proteomes" id="UP000557344"/>
    </source>
</evidence>
<dbReference type="Proteomes" id="UP000523431">
    <property type="component" value="Unassembled WGS sequence"/>
</dbReference>